<evidence type="ECO:0000256" key="2">
    <source>
        <dbReference type="ARBA" id="ARBA00022723"/>
    </source>
</evidence>
<dbReference type="PANTHER" id="PTHR11820:SF7">
    <property type="entry name" value="ACYLPYRUVASE FAHD1, MITOCHONDRIAL"/>
    <property type="match status" value="1"/>
</dbReference>
<sequence>MSNLKKFVNLGKKIVCVGKNYPENASDVNLPSIKKPIVFAKTTSSYLTEELGVIIGKPARNIAEGNALNHIGGYTIALDMLARDIQLELRKQGHPWYISKSFDTASPVGSFVSTESIPDPHNVEIYCLLNGETRQKSSTQEMRMSIAFILEYMSKFVTLETGDLVLTGSPAGFGQCKSGDKLEIGITGITSAKFEVE</sequence>
<keyword evidence="7" id="KW-1185">Reference proteome</keyword>
<feature type="domain" description="Fumarylacetoacetase-like C-terminal" evidence="6">
    <location>
        <begin position="13"/>
        <end position="196"/>
    </location>
</feature>
<reference evidence="8" key="1">
    <citation type="submission" date="2022-11" db="UniProtKB">
        <authorList>
            <consortium name="WormBaseParasite"/>
        </authorList>
    </citation>
    <scope>IDENTIFICATION</scope>
</reference>
<evidence type="ECO:0000256" key="1">
    <source>
        <dbReference type="ARBA" id="ARBA00010211"/>
    </source>
</evidence>
<dbReference type="Pfam" id="PF01557">
    <property type="entry name" value="FAA_hydrolase"/>
    <property type="match status" value="1"/>
</dbReference>
<dbReference type="Gene3D" id="3.90.850.10">
    <property type="entry name" value="Fumarylacetoacetase-like, C-terminal domain"/>
    <property type="match status" value="1"/>
</dbReference>
<evidence type="ECO:0000313" key="7">
    <source>
        <dbReference type="Proteomes" id="UP000887574"/>
    </source>
</evidence>
<dbReference type="GO" id="GO:0018773">
    <property type="term" value="F:acetylpyruvate hydrolase activity"/>
    <property type="evidence" value="ECO:0007669"/>
    <property type="project" value="TreeGrafter"/>
</dbReference>
<dbReference type="GO" id="GO:0005739">
    <property type="term" value="C:mitochondrion"/>
    <property type="evidence" value="ECO:0007669"/>
    <property type="project" value="TreeGrafter"/>
</dbReference>
<dbReference type="AlphaFoldDB" id="A0A915DP51"/>
<dbReference type="PANTHER" id="PTHR11820">
    <property type="entry name" value="ACYLPYRUVASE"/>
    <property type="match status" value="1"/>
</dbReference>
<dbReference type="GO" id="GO:0050163">
    <property type="term" value="F:oxaloacetate tautomerase activity"/>
    <property type="evidence" value="ECO:0007669"/>
    <property type="project" value="UniProtKB-EC"/>
</dbReference>
<dbReference type="SUPFAM" id="SSF56529">
    <property type="entry name" value="FAH"/>
    <property type="match status" value="1"/>
</dbReference>
<accession>A0A915DP51</accession>
<dbReference type="GO" id="GO:0046872">
    <property type="term" value="F:metal ion binding"/>
    <property type="evidence" value="ECO:0007669"/>
    <property type="project" value="UniProtKB-KW"/>
</dbReference>
<evidence type="ECO:0000256" key="4">
    <source>
        <dbReference type="ARBA" id="ARBA00044911"/>
    </source>
</evidence>
<dbReference type="Proteomes" id="UP000887574">
    <property type="component" value="Unplaced"/>
</dbReference>
<evidence type="ECO:0000259" key="6">
    <source>
        <dbReference type="Pfam" id="PF01557"/>
    </source>
</evidence>
<comment type="catalytic activity">
    <reaction evidence="4">
        <text>oxaloacetate = enol-oxaloacetate</text>
        <dbReference type="Rhea" id="RHEA:16021"/>
        <dbReference type="ChEBI" id="CHEBI:16452"/>
        <dbReference type="ChEBI" id="CHEBI:17479"/>
        <dbReference type="EC" id="5.3.2.2"/>
    </reaction>
    <physiologicalReaction direction="right-to-left" evidence="4">
        <dbReference type="Rhea" id="RHEA:16023"/>
    </physiologicalReaction>
</comment>
<protein>
    <recommendedName>
        <fullName evidence="5">oxaloacetate tautomerase</fullName>
        <ecNumber evidence="5">5.3.2.2</ecNumber>
    </recommendedName>
    <alternativeName>
        <fullName evidence="3">Fumarylacetoacetate hydrolase domain-containing protein 1</fullName>
    </alternativeName>
</protein>
<organism evidence="7 8">
    <name type="scientific">Ditylenchus dipsaci</name>
    <dbReference type="NCBI Taxonomy" id="166011"/>
    <lineage>
        <taxon>Eukaryota</taxon>
        <taxon>Metazoa</taxon>
        <taxon>Ecdysozoa</taxon>
        <taxon>Nematoda</taxon>
        <taxon>Chromadorea</taxon>
        <taxon>Rhabditida</taxon>
        <taxon>Tylenchina</taxon>
        <taxon>Tylenchomorpha</taxon>
        <taxon>Sphaerularioidea</taxon>
        <taxon>Anguinidae</taxon>
        <taxon>Anguininae</taxon>
        <taxon>Ditylenchus</taxon>
    </lineage>
</organism>
<dbReference type="InterPro" id="IPR036663">
    <property type="entry name" value="Fumarylacetoacetase_C_sf"/>
</dbReference>
<name>A0A915DP51_9BILA</name>
<keyword evidence="2" id="KW-0479">Metal-binding</keyword>
<dbReference type="InterPro" id="IPR011234">
    <property type="entry name" value="Fumarylacetoacetase-like_C"/>
</dbReference>
<dbReference type="EC" id="5.3.2.2" evidence="5"/>
<evidence type="ECO:0000256" key="5">
    <source>
        <dbReference type="ARBA" id="ARBA00044973"/>
    </source>
</evidence>
<dbReference type="WBParaSite" id="jg21484">
    <property type="protein sequence ID" value="jg21484"/>
    <property type="gene ID" value="jg21484"/>
</dbReference>
<evidence type="ECO:0000313" key="8">
    <source>
        <dbReference type="WBParaSite" id="jg21484"/>
    </source>
</evidence>
<comment type="similarity">
    <text evidence="1">Belongs to the FAH family.</text>
</comment>
<proteinExistence type="inferred from homology"/>
<evidence type="ECO:0000256" key="3">
    <source>
        <dbReference type="ARBA" id="ARBA00042340"/>
    </source>
</evidence>